<evidence type="ECO:0000313" key="2">
    <source>
        <dbReference type="Proteomes" id="UP000230729"/>
    </source>
</evidence>
<dbReference type="Proteomes" id="UP000230729">
    <property type="component" value="Unassembled WGS sequence"/>
</dbReference>
<dbReference type="SUPFAM" id="SSF50969">
    <property type="entry name" value="YVTN repeat-like/Quinoprotein amine dehydrogenase"/>
    <property type="match status" value="1"/>
</dbReference>
<dbReference type="EMBL" id="PCSD01000094">
    <property type="protein sequence ID" value="PIP33539.1"/>
    <property type="molecule type" value="Genomic_DNA"/>
</dbReference>
<dbReference type="InterPro" id="IPR011044">
    <property type="entry name" value="Quino_amine_DH_bsu"/>
</dbReference>
<protein>
    <submittedName>
        <fullName evidence="1">Uncharacterized protein</fullName>
    </submittedName>
</protein>
<dbReference type="AlphaFoldDB" id="A0A2G9ZK38"/>
<accession>A0A2G9ZK38</accession>
<evidence type="ECO:0000313" key="1">
    <source>
        <dbReference type="EMBL" id="PIP33539.1"/>
    </source>
</evidence>
<name>A0A2G9ZK38_9BACT</name>
<gene>
    <name evidence="1" type="ORF">COX22_03950</name>
</gene>
<comment type="caution">
    <text evidence="1">The sequence shown here is derived from an EMBL/GenBank/DDBJ whole genome shotgun (WGS) entry which is preliminary data.</text>
</comment>
<reference evidence="1 2" key="1">
    <citation type="submission" date="2017-09" db="EMBL/GenBank/DDBJ databases">
        <title>Depth-based differentiation of microbial function through sediment-hosted aquifers and enrichment of novel symbionts in the deep terrestrial subsurface.</title>
        <authorList>
            <person name="Probst A.J."/>
            <person name="Ladd B."/>
            <person name="Jarett J.K."/>
            <person name="Geller-Mcgrath D.E."/>
            <person name="Sieber C.M."/>
            <person name="Emerson J.B."/>
            <person name="Anantharaman K."/>
            <person name="Thomas B.C."/>
            <person name="Malmstrom R."/>
            <person name="Stieglmeier M."/>
            <person name="Klingl A."/>
            <person name="Woyke T."/>
            <person name="Ryan C.M."/>
            <person name="Banfield J.F."/>
        </authorList>
    </citation>
    <scope>NUCLEOTIDE SEQUENCE [LARGE SCALE GENOMIC DNA]</scope>
    <source>
        <strain evidence="1">CG23_combo_of_CG06-09_8_20_14_all_49_15</strain>
    </source>
</reference>
<sequence>MKLAKKNFFWFVALFLLVSGLGVFIFAQPGQSRIRAYSHGKAAYYNGQVVIVTTNMSYAEFFVLENGYLRRTAVIQPQPDRWSRELNFFDADFNVENGRLYAYTAEGRYFSKYDVSNPDNPILVKSVKDNSWDWFTGVEIFGRYVATVSNKWTKIYNYDLMVIDAYEVKSPHPDNVKFSPNGDQIFQIADGQLKIYNRRDRQVTAARDFLLEDYQKNAIYNDSLNGALYLVDNEGLKKLSLDGRIDKIFYHTSNLGYDAAGTAGSPYVYFSDGIGVVKMNKNTMEPVAWEYTTTAPLDNGWAAGLEAVMTDQGEIIVLFNSSCLAVYDGNLRLLDYFASSEEDLRPAEGLFLKTDKNRSAAGGQIFLRGGGFGIREPLTIKFESSITKIYSDEQGRFNEIITVPVVEKPLATEIKVSGADSRLHYSLGFFIE</sequence>
<proteinExistence type="predicted"/>
<organism evidence="1 2">
    <name type="scientific">Candidatus Falkowbacteria bacterium CG23_combo_of_CG06-09_8_20_14_all_49_15</name>
    <dbReference type="NCBI Taxonomy" id="1974572"/>
    <lineage>
        <taxon>Bacteria</taxon>
        <taxon>Candidatus Falkowiibacteriota</taxon>
    </lineage>
</organism>